<dbReference type="SUPFAM" id="SSF48452">
    <property type="entry name" value="TPR-like"/>
    <property type="match status" value="1"/>
</dbReference>
<protein>
    <submittedName>
        <fullName evidence="1">Starch-binding associating with outer membrane</fullName>
    </submittedName>
</protein>
<reference evidence="1 2" key="1">
    <citation type="submission" date="2016-10" db="EMBL/GenBank/DDBJ databases">
        <authorList>
            <person name="de Groot N.N."/>
        </authorList>
    </citation>
    <scope>NUCLEOTIDE SEQUENCE [LARGE SCALE GENOMIC DNA]</scope>
    <source>
        <strain evidence="1 2">DSM 22900</strain>
    </source>
</reference>
<organism evidence="1 2">
    <name type="scientific">Parapedobacter composti</name>
    <dbReference type="NCBI Taxonomy" id="623281"/>
    <lineage>
        <taxon>Bacteria</taxon>
        <taxon>Pseudomonadati</taxon>
        <taxon>Bacteroidota</taxon>
        <taxon>Sphingobacteriia</taxon>
        <taxon>Sphingobacteriales</taxon>
        <taxon>Sphingobacteriaceae</taxon>
        <taxon>Parapedobacter</taxon>
    </lineage>
</organism>
<name>A0A1I1KEU8_9SPHI</name>
<dbReference type="PROSITE" id="PS51257">
    <property type="entry name" value="PROKAR_LIPOPROTEIN"/>
    <property type="match status" value="1"/>
</dbReference>
<sequence>MKKLKIVCVIGLLVTVSGCKKFLDINTNPTNPQVIKAEIVLPPIIYQMANGVSQDNRILMKISQAMFGTSGDFASQVWERHGYPGGVSDVGGVTWRMVYVDHGLNLEEMIADAVNREIYDYAGIGYAIKAWGYQWLTDMHGPIILDHAYTPGMLAFPYQDQPEVYARVREWVDESLRYFNMQSRTDMSGVLAGPSGDFLYRGNIGRWRRFLYGLLAMQYSRLVNKPEFSAAYADSVIKYVDLSFTSSEDDAMVRFNGNESSDSNPYGPQAGYLNSTYYGRVSNQIVRYLTGGMRGTPVVDTTASDDPRLTRMLSPRLSDSVYVGGLPFTANSTTIPHAMGNTLEGKYIFQDAAGFPIMTYAELQFLKAEALYHKGDLEKAYEAYLQGIRGHMDFINRYGLGSGSNASAAISEAEIQHYLNSEEVAQNAGELTLADIVGQKYVALWGWGGLEQWTDMRKYHYDPAIFRNYNYLTAGQLYANNNGRYAYRIRPRYNSEYVWNVPELEKWGGLELDYMTHELWFSKSDE</sequence>
<dbReference type="RefSeq" id="WP_090974426.1">
    <property type="nucleotide sequence ID" value="NZ_FOLL01000015.1"/>
</dbReference>
<dbReference type="Gene3D" id="1.25.40.390">
    <property type="match status" value="1"/>
</dbReference>
<dbReference type="STRING" id="623281.SAMN05421747_115119"/>
<dbReference type="Pfam" id="PF12771">
    <property type="entry name" value="SusD-like_2"/>
    <property type="match status" value="1"/>
</dbReference>
<keyword evidence="2" id="KW-1185">Reference proteome</keyword>
<evidence type="ECO:0000313" key="1">
    <source>
        <dbReference type="EMBL" id="SFC59329.1"/>
    </source>
</evidence>
<proteinExistence type="predicted"/>
<evidence type="ECO:0000313" key="2">
    <source>
        <dbReference type="Proteomes" id="UP000199577"/>
    </source>
</evidence>
<dbReference type="EMBL" id="FOLL01000015">
    <property type="protein sequence ID" value="SFC59329.1"/>
    <property type="molecule type" value="Genomic_DNA"/>
</dbReference>
<dbReference type="Proteomes" id="UP000199577">
    <property type="component" value="Unassembled WGS sequence"/>
</dbReference>
<accession>A0A1I1KEU8</accession>
<gene>
    <name evidence="1" type="ORF">SAMN05421747_115119</name>
</gene>
<dbReference type="AlphaFoldDB" id="A0A1I1KEU8"/>
<dbReference type="InterPro" id="IPR041662">
    <property type="entry name" value="SusD-like_2"/>
</dbReference>
<dbReference type="InterPro" id="IPR011990">
    <property type="entry name" value="TPR-like_helical_dom_sf"/>
</dbReference>
<dbReference type="OrthoDB" id="9766256at2"/>